<organism evidence="9 10">
    <name type="scientific">Alternaria alternata</name>
    <name type="common">Alternaria rot fungus</name>
    <name type="synonym">Torula alternata</name>
    <dbReference type="NCBI Taxonomy" id="5599"/>
    <lineage>
        <taxon>Eukaryota</taxon>
        <taxon>Fungi</taxon>
        <taxon>Dikarya</taxon>
        <taxon>Ascomycota</taxon>
        <taxon>Pezizomycotina</taxon>
        <taxon>Dothideomycetes</taxon>
        <taxon>Pleosporomycetidae</taxon>
        <taxon>Pleosporales</taxon>
        <taxon>Pleosporineae</taxon>
        <taxon>Pleosporaceae</taxon>
        <taxon>Alternaria</taxon>
        <taxon>Alternaria sect. Alternaria</taxon>
        <taxon>Alternaria alternata complex</taxon>
    </lineage>
</organism>
<dbReference type="Pfam" id="PF24064">
    <property type="entry name" value="HTH_NPRL3"/>
    <property type="match status" value="1"/>
</dbReference>
<dbReference type="GO" id="GO:0010508">
    <property type="term" value="P:positive regulation of autophagy"/>
    <property type="evidence" value="ECO:0007669"/>
    <property type="project" value="TreeGrafter"/>
</dbReference>
<dbReference type="GO" id="GO:0038202">
    <property type="term" value="P:TORC1 signaling"/>
    <property type="evidence" value="ECO:0007669"/>
    <property type="project" value="TreeGrafter"/>
</dbReference>
<evidence type="ECO:0000313" key="10">
    <source>
        <dbReference type="Proteomes" id="UP000077248"/>
    </source>
</evidence>
<keyword evidence="6" id="KW-0175">Coiled coil</keyword>
<feature type="compositionally biased region" description="Low complexity" evidence="7">
    <location>
        <begin position="261"/>
        <end position="278"/>
    </location>
</feature>
<dbReference type="Proteomes" id="UP000077248">
    <property type="component" value="Unassembled WGS sequence"/>
</dbReference>
<evidence type="ECO:0000256" key="5">
    <source>
        <dbReference type="RuleBase" id="RU368069"/>
    </source>
</evidence>
<dbReference type="OMA" id="WNHDDHL"/>
<keyword evidence="10" id="KW-1185">Reference proteome</keyword>
<dbReference type="KEGG" id="aalt:CC77DRAFT_1055711"/>
<proteinExistence type="inferred from homology"/>
<feature type="region of interest" description="Disordered" evidence="7">
    <location>
        <begin position="64"/>
        <end position="154"/>
    </location>
</feature>
<feature type="compositionally biased region" description="Acidic residues" evidence="7">
    <location>
        <begin position="76"/>
        <end position="90"/>
    </location>
</feature>
<feature type="region of interest" description="Disordered" evidence="7">
    <location>
        <begin position="651"/>
        <end position="759"/>
    </location>
</feature>
<dbReference type="GO" id="GO:1904262">
    <property type="term" value="P:negative regulation of TORC1 signaling"/>
    <property type="evidence" value="ECO:0007669"/>
    <property type="project" value="TreeGrafter"/>
</dbReference>
<keyword evidence="5" id="KW-0469">Meiosis</keyword>
<dbReference type="PANTHER" id="PTHR13153">
    <property type="entry name" value="CGTHBA PROTEIN -14 GENE PROTEIN"/>
    <property type="match status" value="1"/>
</dbReference>
<evidence type="ECO:0000256" key="1">
    <source>
        <dbReference type="ARBA" id="ARBA00010546"/>
    </source>
</evidence>
<sequence>MCVCASSMHPMAVPLPPASNLHAILLVTKSRSLGPRLVFHYPPLSPSAAALAAAKDPAWFRHDTSTASVDSRSSDSDWDSSTDSDDENDIELGSRTSGGRRSGRTLTGRVSDKDKLGSGLWGRQETIDEEDADDDDDKEATGSRGKGGDHDWGTVLGFKTDALEKMLSPSKEYNKKRFELGVESIVFLGAPMFVREDGLWKKAKRKRKKRSDKQRLEDGDLMKNLTSASDDDDADSPEAPAKPVPEPFRMPEGFEPGYGHGSMSSGPSGAPSEAGSDARSNSTSHDNNNPDMTMFNVVFVLNPPALEYQQRVKEMYDNVTRKYAKALKYEEARFQYVWKESKRIIDIKQRAKETNESLTATWKKIVSTSPLAKSIAIMFDAISHDKIAHIHFDATFNTSFQIPQADSTPYLPTAIEPQMPGLWLTTSNVILEDDDAPMTQHAALLLLEDAEVLIKDLGGDAGGNAAAIAFYIRNIVPTKSLLKISKKHNISAHDMEYIASHLVYWRRARLIAPLSPRDTYIVSPNADMTVLPAAISVYAQRFPTLPTLPKVLSMLSGTPRPYRTFIPTAEHRDAYMEILAWLMRGGWVTQLRTFAWVRVTPEIKAQVAAEIEREERIKKAEEARRELMSDNDSVADSLLSDKRSSLLSLNSVRTSSPLRRTRRDADEDMDSSTILSPRLGSTAMSRNSSARTGSDAGSTSSQRTTIALNPSQRAESPTYLGLRDAKPHRPSPLHLKPASPSPSPSPSRNSIVSPTSPVEKLTLPDPALFTHTTILSPQKASSIEARWLDKIAQTFEETAMISANPSPPKHADGGFGGITGKELRESWPMLLRHLDGKHAIEDVSAREGIKRKRVAVLFNAVKERGWLVIARHCVLVTILATASTALAWYDHPSMVTEAQTTDATFLLPSSSATSPTSTASATTSARRLVTRVTRAPSVDPTTLATIARSNKEERDDPRVYNNGWRTWISEYDGRMITVKPCVKATSLTNYHGTHPLTLLQGNRCRGCNRVLDPNDDGRYNGRFRGGHDGWRDHNENLNDPQLENKCP</sequence>
<comment type="subcellular location">
    <subcellularLocation>
        <location evidence="5">Vacuole membrane</location>
        <topology evidence="5">Peripheral membrane protein</topology>
    </subcellularLocation>
</comment>
<accession>A0A177D0V1</accession>
<comment type="function">
    <text evidence="3 5">Mediates inactivation of the TORC1 complex in response to amino acid starvation. Required for meiotic nuclear division.</text>
</comment>
<dbReference type="InterPro" id="IPR056603">
    <property type="entry name" value="HTH_NPRL3"/>
</dbReference>
<evidence type="ECO:0000313" key="9">
    <source>
        <dbReference type="EMBL" id="OAG13295.1"/>
    </source>
</evidence>
<evidence type="ECO:0000256" key="3">
    <source>
        <dbReference type="ARBA" id="ARBA00025376"/>
    </source>
</evidence>
<name>A0A177D0V1_ALTAL</name>
<evidence type="ECO:0000256" key="7">
    <source>
        <dbReference type="SAM" id="MobiDB-lite"/>
    </source>
</evidence>
<feature type="region of interest" description="Disordered" evidence="7">
    <location>
        <begin position="1018"/>
        <end position="1047"/>
    </location>
</feature>
<dbReference type="STRING" id="5599.A0A177D0V1"/>
<comment type="similarity">
    <text evidence="1 5">Belongs to the NPR3 family.</text>
</comment>
<dbReference type="InterPro" id="IPR005365">
    <property type="entry name" value="Npr3"/>
</dbReference>
<dbReference type="PANTHER" id="PTHR13153:SF5">
    <property type="entry name" value="GATOR COMPLEX PROTEIN NPRL3"/>
    <property type="match status" value="1"/>
</dbReference>
<dbReference type="GO" id="GO:0034198">
    <property type="term" value="P:cellular response to amino acid starvation"/>
    <property type="evidence" value="ECO:0007669"/>
    <property type="project" value="TreeGrafter"/>
</dbReference>
<keyword evidence="5" id="KW-0732">Signal</keyword>
<feature type="region of interest" description="Disordered" evidence="7">
    <location>
        <begin position="201"/>
        <end position="290"/>
    </location>
</feature>
<feature type="compositionally biased region" description="Polar residues" evidence="7">
    <location>
        <begin position="279"/>
        <end position="290"/>
    </location>
</feature>
<feature type="coiled-coil region" evidence="6">
    <location>
        <begin position="604"/>
        <end position="631"/>
    </location>
</feature>
<reference evidence="9 10" key="1">
    <citation type="submission" date="2016-05" db="EMBL/GenBank/DDBJ databases">
        <title>Comparative analysis of secretome profiles of manganese(II)-oxidizing ascomycete fungi.</title>
        <authorList>
            <consortium name="DOE Joint Genome Institute"/>
            <person name="Zeiner C.A."/>
            <person name="Purvine S.O."/>
            <person name="Zink E.M."/>
            <person name="Wu S."/>
            <person name="Pasa-Tolic L."/>
            <person name="Chaput D.L."/>
            <person name="Haridas S."/>
            <person name="Grigoriev I.V."/>
            <person name="Santelli C.M."/>
            <person name="Hansel C.M."/>
        </authorList>
    </citation>
    <scope>NUCLEOTIDE SEQUENCE [LARGE SCALE GENOMIC DNA]</scope>
    <source>
        <strain evidence="9 10">SRC1lrK2f</strain>
    </source>
</reference>
<dbReference type="GO" id="GO:1990130">
    <property type="term" value="C:GATOR1 complex"/>
    <property type="evidence" value="ECO:0007669"/>
    <property type="project" value="TreeGrafter"/>
</dbReference>
<evidence type="ECO:0000256" key="2">
    <source>
        <dbReference type="ARBA" id="ARBA00017880"/>
    </source>
</evidence>
<dbReference type="AlphaFoldDB" id="A0A177D0V1"/>
<dbReference type="GO" id="GO:0051321">
    <property type="term" value="P:meiotic cell cycle"/>
    <property type="evidence" value="ECO:0007669"/>
    <property type="project" value="UniProtKB-UniRule"/>
</dbReference>
<dbReference type="VEuPathDB" id="FungiDB:CC77DRAFT_1055711"/>
<feature type="compositionally biased region" description="Acidic residues" evidence="7">
    <location>
        <begin position="127"/>
        <end position="138"/>
    </location>
</feature>
<feature type="compositionally biased region" description="Basic and acidic residues" evidence="7">
    <location>
        <begin position="1018"/>
        <end position="1036"/>
    </location>
</feature>
<dbReference type="GO" id="GO:0005774">
    <property type="term" value="C:vacuolar membrane"/>
    <property type="evidence" value="ECO:0007669"/>
    <property type="project" value="UniProtKB-SubCell"/>
</dbReference>
<evidence type="ECO:0000256" key="6">
    <source>
        <dbReference type="SAM" id="Coils"/>
    </source>
</evidence>
<evidence type="ECO:0000256" key="4">
    <source>
        <dbReference type="ARBA" id="ARBA00030028"/>
    </source>
</evidence>
<feature type="compositionally biased region" description="Basic residues" evidence="7">
    <location>
        <begin position="201"/>
        <end position="212"/>
    </location>
</feature>
<feature type="compositionally biased region" description="Polar residues" evidence="7">
    <location>
        <begin position="682"/>
        <end position="715"/>
    </location>
</feature>
<dbReference type="GeneID" id="29113435"/>
<gene>
    <name evidence="9" type="ORF">CC77DRAFT_1055711</name>
</gene>
<evidence type="ECO:0000259" key="8">
    <source>
        <dbReference type="Pfam" id="PF24064"/>
    </source>
</evidence>
<dbReference type="EMBL" id="KV441515">
    <property type="protein sequence ID" value="OAG13295.1"/>
    <property type="molecule type" value="Genomic_DNA"/>
</dbReference>
<dbReference type="Pfam" id="PF03666">
    <property type="entry name" value="NPR3"/>
    <property type="match status" value="1"/>
</dbReference>
<protein>
    <recommendedName>
        <fullName evidence="2 5">Nitrogen permease regulator 3</fullName>
    </recommendedName>
    <alternativeName>
        <fullName evidence="4 5">Required for meiotic nuclear division protein 11</fullName>
    </alternativeName>
</protein>
<feature type="domain" description="GATOR1 complex protein NPRL3 C-terminal HTH" evidence="8">
    <location>
        <begin position="821"/>
        <end position="863"/>
    </location>
</feature>
<dbReference type="RefSeq" id="XP_018378716.1">
    <property type="nucleotide sequence ID" value="XM_018527841.1"/>
</dbReference>
<feature type="compositionally biased region" description="Low complexity" evidence="7">
    <location>
        <begin position="93"/>
        <end position="109"/>
    </location>
</feature>